<evidence type="ECO:0000313" key="2">
    <source>
        <dbReference type="Proteomes" id="UP000236291"/>
    </source>
</evidence>
<name>A0A2K3LCP8_TRIPR</name>
<protein>
    <recommendedName>
        <fullName evidence="3">FAR1-related protein</fullName>
    </recommendedName>
</protein>
<proteinExistence type="predicted"/>
<dbReference type="EMBL" id="ASHM01030375">
    <property type="protein sequence ID" value="PNX76274.1"/>
    <property type="molecule type" value="Genomic_DNA"/>
</dbReference>
<evidence type="ECO:0000313" key="1">
    <source>
        <dbReference type="EMBL" id="PNX76274.1"/>
    </source>
</evidence>
<sequence length="187" mass="20765">MLQNVSRKAVKCLVAEVAQVEDVGTDKSKCGCLNKTPFGLTCACSLAKTIKEDIIDVVGDMHYGFRVVSRLLGKSPNGHNIICLEFTIELNKNRAQHLDIFGSQQRNDVIKNALTTVGTDVAHEDKCMMMHDIGFLLAQKYKHVVVLLAGNKGFSKMYFPLEGDPTSKERLVYLGWVNGNHFLVIHS</sequence>
<comment type="caution">
    <text evidence="1">The sequence shown here is derived from an EMBL/GenBank/DDBJ whole genome shotgun (WGS) entry which is preliminary data.</text>
</comment>
<gene>
    <name evidence="1" type="ORF">L195_g032219</name>
</gene>
<dbReference type="AlphaFoldDB" id="A0A2K3LCP8"/>
<reference evidence="1 2" key="1">
    <citation type="journal article" date="2014" name="Am. J. Bot.">
        <title>Genome assembly and annotation for red clover (Trifolium pratense; Fabaceae).</title>
        <authorList>
            <person name="Istvanek J."/>
            <person name="Jaros M."/>
            <person name="Krenek A."/>
            <person name="Repkova J."/>
        </authorList>
    </citation>
    <scope>NUCLEOTIDE SEQUENCE [LARGE SCALE GENOMIC DNA]</scope>
    <source>
        <strain evidence="2">cv. Tatra</strain>
        <tissue evidence="1">Young leaves</tissue>
    </source>
</reference>
<evidence type="ECO:0008006" key="3">
    <source>
        <dbReference type="Google" id="ProtNLM"/>
    </source>
</evidence>
<accession>A0A2K3LCP8</accession>
<dbReference type="Proteomes" id="UP000236291">
    <property type="component" value="Unassembled WGS sequence"/>
</dbReference>
<reference evidence="1 2" key="2">
    <citation type="journal article" date="2017" name="Front. Plant Sci.">
        <title>Gene Classification and Mining of Molecular Markers Useful in Red Clover (Trifolium pratense) Breeding.</title>
        <authorList>
            <person name="Istvanek J."/>
            <person name="Dluhosova J."/>
            <person name="Dluhos P."/>
            <person name="Patkova L."/>
            <person name="Nedelnik J."/>
            <person name="Repkova J."/>
        </authorList>
    </citation>
    <scope>NUCLEOTIDE SEQUENCE [LARGE SCALE GENOMIC DNA]</scope>
    <source>
        <strain evidence="2">cv. Tatra</strain>
        <tissue evidence="1">Young leaves</tissue>
    </source>
</reference>
<dbReference type="ExpressionAtlas" id="A0A2K3LCP8">
    <property type="expression patterns" value="baseline"/>
</dbReference>
<organism evidence="1 2">
    <name type="scientific">Trifolium pratense</name>
    <name type="common">Red clover</name>
    <dbReference type="NCBI Taxonomy" id="57577"/>
    <lineage>
        <taxon>Eukaryota</taxon>
        <taxon>Viridiplantae</taxon>
        <taxon>Streptophyta</taxon>
        <taxon>Embryophyta</taxon>
        <taxon>Tracheophyta</taxon>
        <taxon>Spermatophyta</taxon>
        <taxon>Magnoliopsida</taxon>
        <taxon>eudicotyledons</taxon>
        <taxon>Gunneridae</taxon>
        <taxon>Pentapetalae</taxon>
        <taxon>rosids</taxon>
        <taxon>fabids</taxon>
        <taxon>Fabales</taxon>
        <taxon>Fabaceae</taxon>
        <taxon>Papilionoideae</taxon>
        <taxon>50 kb inversion clade</taxon>
        <taxon>NPAAA clade</taxon>
        <taxon>Hologalegina</taxon>
        <taxon>IRL clade</taxon>
        <taxon>Trifolieae</taxon>
        <taxon>Trifolium</taxon>
    </lineage>
</organism>